<evidence type="ECO:0000313" key="4">
    <source>
        <dbReference type="EMBL" id="WGH93587.1"/>
    </source>
</evidence>
<dbReference type="SUPFAM" id="SSF48498">
    <property type="entry name" value="Tetracyclin repressor-like, C-terminal domain"/>
    <property type="match status" value="1"/>
</dbReference>
<feature type="DNA-binding region" description="H-T-H motif" evidence="2">
    <location>
        <begin position="38"/>
        <end position="57"/>
    </location>
</feature>
<proteinExistence type="predicted"/>
<dbReference type="AlphaFoldDB" id="A0AAJ6AKE2"/>
<name>A0AAJ6AKE2_9MICC</name>
<protein>
    <submittedName>
        <fullName evidence="4">TetR family transcriptional regulator</fullName>
    </submittedName>
</protein>
<keyword evidence="1 2" id="KW-0238">DNA-binding</keyword>
<dbReference type="EMBL" id="CP122566">
    <property type="protein sequence ID" value="WGH93587.1"/>
    <property type="molecule type" value="Genomic_DNA"/>
</dbReference>
<dbReference type="InterPro" id="IPR009057">
    <property type="entry name" value="Homeodomain-like_sf"/>
</dbReference>
<evidence type="ECO:0000256" key="1">
    <source>
        <dbReference type="ARBA" id="ARBA00023125"/>
    </source>
</evidence>
<dbReference type="InterPro" id="IPR036271">
    <property type="entry name" value="Tet_transcr_reg_TetR-rel_C_sf"/>
</dbReference>
<reference evidence="4 5" key="1">
    <citation type="submission" date="2023-03" db="EMBL/GenBank/DDBJ databases">
        <title>Complete genome sequences of several Auritidibacter ignavus strains isolated from ear infections.</title>
        <authorList>
            <person name="Baehr T."/>
            <person name="Baumhoegger A.M."/>
        </authorList>
    </citation>
    <scope>NUCLEOTIDE SEQUENCE [LARGE SCALE GENOMIC DNA]</scope>
    <source>
        <strain evidence="4 5">BABAE-6</strain>
    </source>
</reference>
<feature type="domain" description="HTH tetR-type" evidence="3">
    <location>
        <begin position="15"/>
        <end position="75"/>
    </location>
</feature>
<dbReference type="InterPro" id="IPR001647">
    <property type="entry name" value="HTH_TetR"/>
</dbReference>
<organism evidence="4 5">
    <name type="scientific">Auritidibacter ignavus</name>
    <dbReference type="NCBI Taxonomy" id="678932"/>
    <lineage>
        <taxon>Bacteria</taxon>
        <taxon>Bacillati</taxon>
        <taxon>Actinomycetota</taxon>
        <taxon>Actinomycetes</taxon>
        <taxon>Micrococcales</taxon>
        <taxon>Micrococcaceae</taxon>
        <taxon>Auritidibacter</taxon>
    </lineage>
</organism>
<evidence type="ECO:0000259" key="3">
    <source>
        <dbReference type="PROSITE" id="PS50977"/>
    </source>
</evidence>
<dbReference type="SUPFAM" id="SSF46689">
    <property type="entry name" value="Homeodomain-like"/>
    <property type="match status" value="1"/>
</dbReference>
<keyword evidence="5" id="KW-1185">Reference proteome</keyword>
<dbReference type="PROSITE" id="PS50977">
    <property type="entry name" value="HTH_TETR_2"/>
    <property type="match status" value="1"/>
</dbReference>
<accession>A0AAJ6AKE2</accession>
<dbReference type="GO" id="GO:0003677">
    <property type="term" value="F:DNA binding"/>
    <property type="evidence" value="ECO:0007669"/>
    <property type="project" value="UniProtKB-UniRule"/>
</dbReference>
<gene>
    <name evidence="4" type="ORF">QDX21_01935</name>
</gene>
<dbReference type="Proteomes" id="UP001224674">
    <property type="component" value="Chromosome"/>
</dbReference>
<sequence>MTYWEHPKPVQRLRAVDIQDLARASVRLLDAGGLKALTLRAVAQDIGVAPASLYSRVESVDDLYDLALDIALADDAQMAVATREAELPLLMQCFFTHLTTHRWAGQVIGMRAPRGPAYLALSERMCVLLDSAGVADPLGTAYQLSNVVIGSALTAPMAFDEKRVPVDAEQAPTYARLKATHQISPHKVLADAVDALLSRCHTM</sequence>
<evidence type="ECO:0000313" key="5">
    <source>
        <dbReference type="Proteomes" id="UP001224674"/>
    </source>
</evidence>
<dbReference type="RefSeq" id="WP_279675046.1">
    <property type="nucleotide sequence ID" value="NZ_CP122566.1"/>
</dbReference>
<dbReference type="Gene3D" id="1.10.357.10">
    <property type="entry name" value="Tetracycline Repressor, domain 2"/>
    <property type="match status" value="1"/>
</dbReference>
<evidence type="ECO:0000256" key="2">
    <source>
        <dbReference type="PROSITE-ProRule" id="PRU00335"/>
    </source>
</evidence>